<proteinExistence type="predicted"/>
<organism evidence="3 4">
    <name type="scientific">Salinibacillus aidingensis</name>
    <dbReference type="NCBI Taxonomy" id="237684"/>
    <lineage>
        <taxon>Bacteria</taxon>
        <taxon>Bacillati</taxon>
        <taxon>Bacillota</taxon>
        <taxon>Bacilli</taxon>
        <taxon>Bacillales</taxon>
        <taxon>Bacillaceae</taxon>
        <taxon>Salinibacillus</taxon>
    </lineage>
</organism>
<feature type="domain" description="YfjL-like C-terminal" evidence="1">
    <location>
        <begin position="119"/>
        <end position="231"/>
    </location>
</feature>
<accession>A0ABP3KWJ9</accession>
<evidence type="ECO:0000313" key="4">
    <source>
        <dbReference type="Proteomes" id="UP001500880"/>
    </source>
</evidence>
<evidence type="ECO:0000259" key="1">
    <source>
        <dbReference type="Pfam" id="PF24911"/>
    </source>
</evidence>
<dbReference type="Pfam" id="PF25425">
    <property type="entry name" value="YfjL_N"/>
    <property type="match status" value="1"/>
</dbReference>
<reference evidence="4" key="1">
    <citation type="journal article" date="2019" name="Int. J. Syst. Evol. Microbiol.">
        <title>The Global Catalogue of Microorganisms (GCM) 10K type strain sequencing project: providing services to taxonomists for standard genome sequencing and annotation.</title>
        <authorList>
            <consortium name="The Broad Institute Genomics Platform"/>
            <consortium name="The Broad Institute Genome Sequencing Center for Infectious Disease"/>
            <person name="Wu L."/>
            <person name="Ma J."/>
        </authorList>
    </citation>
    <scope>NUCLEOTIDE SEQUENCE [LARGE SCALE GENOMIC DNA]</scope>
    <source>
        <strain evidence="4">JCM 12389</strain>
    </source>
</reference>
<protein>
    <submittedName>
        <fullName evidence="3">Uncharacterized protein</fullName>
    </submittedName>
</protein>
<dbReference type="Pfam" id="PF24911">
    <property type="entry name" value="YfjL_C"/>
    <property type="match status" value="1"/>
</dbReference>
<dbReference type="EMBL" id="BAAADO010000002">
    <property type="protein sequence ID" value="GAA0488517.1"/>
    <property type="molecule type" value="Genomic_DNA"/>
</dbReference>
<dbReference type="InterPro" id="IPR057359">
    <property type="entry name" value="YfjL_N"/>
</dbReference>
<feature type="domain" description="YfjL-like N-terminal" evidence="2">
    <location>
        <begin position="3"/>
        <end position="102"/>
    </location>
</feature>
<sequence length="247" mass="28575">MNKKKLLWSILLVLLVGIVLYAYNLFNGNPLSQYVSRQVLEDYLTETYPEKEFRIKEGSYSFKFSEYVYPVTEIGTADKEGKARDYSFKVRGFLNPRVQWDGYYYEHLDQSLGKQLTRQAENELTTLLSSRIDSIKNVGVQIEVLKGTFKEDVTWSKSLNLEKPMDVFVQLDSTEQAKKDFYNAARKIERILNENGYEYTSVLFNGSGFDREGAKAETRGYLKYSVKIIKGEPIDGSDVEEHNQNLE</sequence>
<name>A0ABP3KWJ9_9BACI</name>
<gene>
    <name evidence="3" type="ORF">GCM10008986_12810</name>
</gene>
<dbReference type="RefSeq" id="WP_343838888.1">
    <property type="nucleotide sequence ID" value="NZ_BAAADO010000002.1"/>
</dbReference>
<comment type="caution">
    <text evidence="3">The sequence shown here is derived from an EMBL/GenBank/DDBJ whole genome shotgun (WGS) entry which is preliminary data.</text>
</comment>
<dbReference type="Proteomes" id="UP001500880">
    <property type="component" value="Unassembled WGS sequence"/>
</dbReference>
<evidence type="ECO:0000313" key="3">
    <source>
        <dbReference type="EMBL" id="GAA0488517.1"/>
    </source>
</evidence>
<dbReference type="InterPro" id="IPR056905">
    <property type="entry name" value="YfjL_C"/>
</dbReference>
<keyword evidence="4" id="KW-1185">Reference proteome</keyword>
<evidence type="ECO:0000259" key="2">
    <source>
        <dbReference type="Pfam" id="PF25425"/>
    </source>
</evidence>